<proteinExistence type="predicted"/>
<dbReference type="AlphaFoldDB" id="A0A0S3R991"/>
<reference evidence="1 2" key="1">
    <citation type="journal article" date="2015" name="Sci. Rep.">
        <title>The power of single molecule real-time sequencing technology in the de novo assembly of a eukaryotic genome.</title>
        <authorList>
            <person name="Sakai H."/>
            <person name="Naito K."/>
            <person name="Ogiso-Tanaka E."/>
            <person name="Takahashi Y."/>
            <person name="Iseki K."/>
            <person name="Muto C."/>
            <person name="Satou K."/>
            <person name="Teruya K."/>
            <person name="Shiroma A."/>
            <person name="Shimoji M."/>
            <person name="Hirano T."/>
            <person name="Itoh T."/>
            <person name="Kaga A."/>
            <person name="Tomooka N."/>
        </authorList>
    </citation>
    <scope>NUCLEOTIDE SEQUENCE [LARGE SCALE GENOMIC DNA]</scope>
    <source>
        <strain evidence="2">cv. Shumari</strain>
    </source>
</reference>
<organism evidence="1 2">
    <name type="scientific">Vigna angularis var. angularis</name>
    <dbReference type="NCBI Taxonomy" id="157739"/>
    <lineage>
        <taxon>Eukaryota</taxon>
        <taxon>Viridiplantae</taxon>
        <taxon>Streptophyta</taxon>
        <taxon>Embryophyta</taxon>
        <taxon>Tracheophyta</taxon>
        <taxon>Spermatophyta</taxon>
        <taxon>Magnoliopsida</taxon>
        <taxon>eudicotyledons</taxon>
        <taxon>Gunneridae</taxon>
        <taxon>Pentapetalae</taxon>
        <taxon>rosids</taxon>
        <taxon>fabids</taxon>
        <taxon>Fabales</taxon>
        <taxon>Fabaceae</taxon>
        <taxon>Papilionoideae</taxon>
        <taxon>50 kb inversion clade</taxon>
        <taxon>NPAAA clade</taxon>
        <taxon>indigoferoid/millettioid clade</taxon>
        <taxon>Phaseoleae</taxon>
        <taxon>Vigna</taxon>
    </lineage>
</organism>
<evidence type="ECO:0000313" key="1">
    <source>
        <dbReference type="EMBL" id="BAT77220.1"/>
    </source>
</evidence>
<sequence>MEGRRGCDQRRVHQPTSQSCCIWCDPHIEVCKSATDLCKIVIRSKRMSWDSWNQTTSFPTDVFLLGFTTESSPGVDPIVIFASFSLSAVSVSVVQ</sequence>
<gene>
    <name evidence="1" type="primary">Vigan.01G531700</name>
    <name evidence="1" type="ORF">VIGAN_01531700</name>
</gene>
<dbReference type="EMBL" id="AP015034">
    <property type="protein sequence ID" value="BAT77220.1"/>
    <property type="molecule type" value="Genomic_DNA"/>
</dbReference>
<keyword evidence="2" id="KW-1185">Reference proteome</keyword>
<protein>
    <submittedName>
        <fullName evidence="1">Uncharacterized protein</fullName>
    </submittedName>
</protein>
<dbReference type="Proteomes" id="UP000291084">
    <property type="component" value="Chromosome 1"/>
</dbReference>
<evidence type="ECO:0000313" key="2">
    <source>
        <dbReference type="Proteomes" id="UP000291084"/>
    </source>
</evidence>
<accession>A0A0S3R991</accession>
<name>A0A0S3R991_PHAAN</name>